<accession>A0ABW9U804</accession>
<reference evidence="3 4" key="1">
    <citation type="submission" date="2019-12" db="EMBL/GenBank/DDBJ databases">
        <authorList>
            <person name="Huq M.A."/>
        </authorList>
    </citation>
    <scope>NUCLEOTIDE SEQUENCE [LARGE SCALE GENOMIC DNA]</scope>
    <source>
        <strain evidence="3 4">MAH-34</strain>
    </source>
</reference>
<dbReference type="InterPro" id="IPR001173">
    <property type="entry name" value="Glyco_trans_2-like"/>
</dbReference>
<dbReference type="SMART" id="SM00028">
    <property type="entry name" value="TPR"/>
    <property type="match status" value="2"/>
</dbReference>
<dbReference type="Gene3D" id="3.90.550.10">
    <property type="entry name" value="Spore Coat Polysaccharide Biosynthesis Protein SpsA, Chain A"/>
    <property type="match status" value="1"/>
</dbReference>
<dbReference type="Gene3D" id="1.25.40.10">
    <property type="entry name" value="Tetratricopeptide repeat domain"/>
    <property type="match status" value="1"/>
</dbReference>
<feature type="domain" description="Glycosyltransferase 2-like" evidence="2">
    <location>
        <begin position="1"/>
        <end position="106"/>
    </location>
</feature>
<evidence type="ECO:0000313" key="3">
    <source>
        <dbReference type="EMBL" id="MVQ34480.1"/>
    </source>
</evidence>
<comment type="caution">
    <text evidence="3">The sequence shown here is derived from an EMBL/GenBank/DDBJ whole genome shotgun (WGS) entry which is preliminary data.</text>
</comment>
<organism evidence="3 4">
    <name type="scientific">Paenibacillus anseongense</name>
    <dbReference type="NCBI Taxonomy" id="2682845"/>
    <lineage>
        <taxon>Bacteria</taxon>
        <taxon>Bacillati</taxon>
        <taxon>Bacillota</taxon>
        <taxon>Bacilli</taxon>
        <taxon>Bacillales</taxon>
        <taxon>Paenibacillaceae</taxon>
        <taxon>Paenibacillus</taxon>
    </lineage>
</organism>
<dbReference type="Pfam" id="PF00535">
    <property type="entry name" value="Glycos_transf_2"/>
    <property type="match status" value="1"/>
</dbReference>
<dbReference type="InterPro" id="IPR011990">
    <property type="entry name" value="TPR-like_helical_dom_sf"/>
</dbReference>
<dbReference type="SUPFAM" id="SSF48452">
    <property type="entry name" value="TPR-like"/>
    <property type="match status" value="1"/>
</dbReference>
<name>A0ABW9U804_9BACL</name>
<dbReference type="RefSeq" id="WP_185157195.1">
    <property type="nucleotide sequence ID" value="NZ_WSEM01000007.1"/>
</dbReference>
<evidence type="ECO:0000259" key="2">
    <source>
        <dbReference type="Pfam" id="PF00535"/>
    </source>
</evidence>
<dbReference type="InterPro" id="IPR029044">
    <property type="entry name" value="Nucleotide-diphossugar_trans"/>
</dbReference>
<dbReference type="SUPFAM" id="SSF53448">
    <property type="entry name" value="Nucleotide-diphospho-sugar transferases"/>
    <property type="match status" value="1"/>
</dbReference>
<evidence type="ECO:0000256" key="1">
    <source>
        <dbReference type="PROSITE-ProRule" id="PRU00339"/>
    </source>
</evidence>
<dbReference type="EMBL" id="WSEM01000007">
    <property type="protein sequence ID" value="MVQ34480.1"/>
    <property type="molecule type" value="Genomic_DNA"/>
</dbReference>
<evidence type="ECO:0000313" key="4">
    <source>
        <dbReference type="Proteomes" id="UP000467637"/>
    </source>
</evidence>
<proteinExistence type="predicted"/>
<dbReference type="PROSITE" id="PS50005">
    <property type="entry name" value="TPR"/>
    <property type="match status" value="1"/>
</dbReference>
<keyword evidence="4" id="KW-1185">Reference proteome</keyword>
<sequence length="347" mass="39723">MIALNEEKCLRRCLESVKNLVNEIIIVDTGSTDSTKQIALEYGAMVYDFVWTNNFSDARNFALMKSTGDWNLVLDADEYISNDCFVTLKEFINTKHAIGRVKIVNAFMEQETLSYSQSITSRVFPKGLYYKGKIHEQIETDLPRVILPVEVQHDGYIRGSRSERNIPLLELEIVNNPNNPYYYFQIAREFKGMGCIDLALQNFAKAYSLLTKKENYAPNAVVDYLYCIMSGGNLVEGLSIIEVEDSYLRKFPDFHFLKGVYYLETMISDPTTYMYLLPQIEQAYKACIELGETKEYDSVIGTGSFAAYYNLGVFYEVTGQSEKALNCYRKSAGYNYHPAKLRVPQSE</sequence>
<dbReference type="Proteomes" id="UP000467637">
    <property type="component" value="Unassembled WGS sequence"/>
</dbReference>
<gene>
    <name evidence="3" type="ORF">GON05_07420</name>
</gene>
<dbReference type="CDD" id="cd02511">
    <property type="entry name" value="Beta4Glucosyltransferase"/>
    <property type="match status" value="1"/>
</dbReference>
<dbReference type="PANTHER" id="PTHR43630">
    <property type="entry name" value="POLY-BETA-1,6-N-ACETYL-D-GLUCOSAMINE SYNTHASE"/>
    <property type="match status" value="1"/>
</dbReference>
<feature type="repeat" description="TPR" evidence="1">
    <location>
        <begin position="305"/>
        <end position="338"/>
    </location>
</feature>
<dbReference type="InterPro" id="IPR019734">
    <property type="entry name" value="TPR_rpt"/>
</dbReference>
<protein>
    <submittedName>
        <fullName evidence="3">Glycosyltransferase</fullName>
    </submittedName>
</protein>
<dbReference type="PANTHER" id="PTHR43630:SF2">
    <property type="entry name" value="GLYCOSYLTRANSFERASE"/>
    <property type="match status" value="1"/>
</dbReference>
<keyword evidence="1" id="KW-0802">TPR repeat</keyword>